<keyword evidence="3" id="KW-1185">Reference proteome</keyword>
<sequence>MARSRCKKDGGRGDGGRGEATRLSRRAQGLSAESHKDLDVINWEARARRKAGQDAKAAEDKAKSTEPAAQDDQVSTEAAGEEDLRSESKAERVPEQHTQATESARASEGGANVDVPPAADRVSDSPQPEQEVETVEDKPVKIKAEVIEIEKSDAEVRSALEGADASSRSLQNSSTQASSSSQGQVLEPEVLPRSDASNPVSAPQSLNADLRPSSSAGTDTAQLDETAAKNTVARQVYRWEQMRSGRVVPPSVEYAWPNRRPDFSAWQEATMATSDYLRRRIALEDRDAVWMFGIA</sequence>
<evidence type="ECO:0000313" key="2">
    <source>
        <dbReference type="EMBL" id="GMF51931.1"/>
    </source>
</evidence>
<dbReference type="AlphaFoldDB" id="A0A9W7D0D2"/>
<comment type="caution">
    <text evidence="2">The sequence shown here is derived from an EMBL/GenBank/DDBJ whole genome shotgun (WGS) entry which is preliminary data.</text>
</comment>
<feature type="compositionally biased region" description="Basic and acidic residues" evidence="1">
    <location>
        <begin position="82"/>
        <end position="95"/>
    </location>
</feature>
<dbReference type="OrthoDB" id="128942at2759"/>
<feature type="compositionally biased region" description="Basic and acidic residues" evidence="1">
    <location>
        <begin position="51"/>
        <end position="64"/>
    </location>
</feature>
<evidence type="ECO:0000313" key="3">
    <source>
        <dbReference type="Proteomes" id="UP001165121"/>
    </source>
</evidence>
<feature type="compositionally biased region" description="Low complexity" evidence="1">
    <location>
        <begin position="166"/>
        <end position="184"/>
    </location>
</feature>
<feature type="compositionally biased region" description="Polar residues" evidence="1">
    <location>
        <begin position="195"/>
        <end position="227"/>
    </location>
</feature>
<name>A0A9W7D0D2_9STRA</name>
<feature type="region of interest" description="Disordered" evidence="1">
    <location>
        <begin position="1"/>
        <end position="227"/>
    </location>
</feature>
<dbReference type="Proteomes" id="UP001165121">
    <property type="component" value="Unassembled WGS sequence"/>
</dbReference>
<reference evidence="2" key="1">
    <citation type="submission" date="2023-04" db="EMBL/GenBank/DDBJ databases">
        <title>Phytophthora fragariaefolia NBRC 109709.</title>
        <authorList>
            <person name="Ichikawa N."/>
            <person name="Sato H."/>
            <person name="Tonouchi N."/>
        </authorList>
    </citation>
    <scope>NUCLEOTIDE SEQUENCE</scope>
    <source>
        <strain evidence="2">NBRC 109709</strain>
    </source>
</reference>
<gene>
    <name evidence="2" type="ORF">Pfra01_002116700</name>
</gene>
<organism evidence="2 3">
    <name type="scientific">Phytophthora fragariaefolia</name>
    <dbReference type="NCBI Taxonomy" id="1490495"/>
    <lineage>
        <taxon>Eukaryota</taxon>
        <taxon>Sar</taxon>
        <taxon>Stramenopiles</taxon>
        <taxon>Oomycota</taxon>
        <taxon>Peronosporomycetes</taxon>
        <taxon>Peronosporales</taxon>
        <taxon>Peronosporaceae</taxon>
        <taxon>Phytophthora</taxon>
    </lineage>
</organism>
<accession>A0A9W7D0D2</accession>
<proteinExistence type="predicted"/>
<protein>
    <submittedName>
        <fullName evidence="2">Unnamed protein product</fullName>
    </submittedName>
</protein>
<feature type="compositionally biased region" description="Basic and acidic residues" evidence="1">
    <location>
        <begin position="135"/>
        <end position="158"/>
    </location>
</feature>
<evidence type="ECO:0000256" key="1">
    <source>
        <dbReference type="SAM" id="MobiDB-lite"/>
    </source>
</evidence>
<dbReference type="EMBL" id="BSXT01002977">
    <property type="protein sequence ID" value="GMF51931.1"/>
    <property type="molecule type" value="Genomic_DNA"/>
</dbReference>
<feature type="compositionally biased region" description="Basic and acidic residues" evidence="1">
    <location>
        <begin position="7"/>
        <end position="22"/>
    </location>
</feature>